<evidence type="ECO:0000313" key="1">
    <source>
        <dbReference type="EMBL" id="CRI38250.1"/>
    </source>
</evidence>
<dbReference type="PATRIC" id="fig|83558.13.peg.654"/>
<evidence type="ECO:0000313" key="11">
    <source>
        <dbReference type="EMBL" id="CRI53308.1"/>
    </source>
</evidence>
<dbReference type="EMBL" id="LN847227">
    <property type="protein sequence ID" value="CRI46109.1"/>
    <property type="molecule type" value="Genomic_DNA"/>
</dbReference>
<evidence type="ECO:0000313" key="8">
    <source>
        <dbReference type="EMBL" id="CRI49532.1"/>
    </source>
</evidence>
<dbReference type="EMBL" id="LN847051">
    <property type="protein sequence ID" value="CRI42735.1"/>
    <property type="molecule type" value="Genomic_DNA"/>
</dbReference>
<dbReference type="EMBL" id="LN847190">
    <property type="protein sequence ID" value="CRI43870.1"/>
    <property type="molecule type" value="Genomic_DNA"/>
</dbReference>
<dbReference type="EMBL" id="LN847008">
    <property type="protein sequence ID" value="CRI41641.1"/>
    <property type="molecule type" value="Genomic_DNA"/>
</dbReference>
<dbReference type="EMBL" id="LN847245">
    <property type="protein sequence ID" value="CRI51788.1"/>
    <property type="molecule type" value="Genomic_DNA"/>
</dbReference>
<evidence type="ECO:0000313" key="12">
    <source>
        <dbReference type="EMBL" id="CRI73282.1"/>
    </source>
</evidence>
<dbReference type="EMBL" id="LN847244">
    <property type="protein sequence ID" value="CRI49532.1"/>
    <property type="molecule type" value="Genomic_DNA"/>
</dbReference>
<evidence type="ECO:0000313" key="7">
    <source>
        <dbReference type="EMBL" id="CRI47239.1"/>
    </source>
</evidence>
<sequence>MLVAQRDFRGTAQNLLLQVSKSIGSSEVNFKRLPSFFLVRFAQVDIFHFDS</sequence>
<dbReference type="EMBL" id="LN847004">
    <property type="protein sequence ID" value="CRI40513.1"/>
    <property type="molecule type" value="Genomic_DNA"/>
</dbReference>
<evidence type="ECO:0000313" key="6">
    <source>
        <dbReference type="EMBL" id="CRI46109.1"/>
    </source>
</evidence>
<organism evidence="7">
    <name type="scientific">Chlamydia pneumoniae</name>
    <name type="common">Chlamydophila pneumoniae</name>
    <dbReference type="NCBI Taxonomy" id="83558"/>
    <lineage>
        <taxon>Bacteria</taxon>
        <taxon>Pseudomonadati</taxon>
        <taxon>Chlamydiota</taxon>
        <taxon>Chlamydiia</taxon>
        <taxon>Chlamydiales</taxon>
        <taxon>Chlamydiaceae</taxon>
        <taxon>Chlamydia/Chlamydophila group</taxon>
        <taxon>Chlamydia</taxon>
    </lineage>
</organism>
<dbReference type="EMBL" id="LN847235">
    <property type="protein sequence ID" value="CRI47239.1"/>
    <property type="molecule type" value="Genomic_DNA"/>
</dbReference>
<evidence type="ECO:0000313" key="2">
    <source>
        <dbReference type="EMBL" id="CRI40513.1"/>
    </source>
</evidence>
<evidence type="ECO:0000313" key="3">
    <source>
        <dbReference type="EMBL" id="CRI41641.1"/>
    </source>
</evidence>
<protein>
    <submittedName>
        <fullName evidence="7">Uncharacterized protein</fullName>
    </submittedName>
</protein>
<dbReference type="EMBL" id="LN847254">
    <property type="protein sequence ID" value="CRI53308.1"/>
    <property type="molecule type" value="Genomic_DNA"/>
</dbReference>
<accession>A0A0F7X9H5</accession>
<evidence type="ECO:0000313" key="5">
    <source>
        <dbReference type="EMBL" id="CRI43870.1"/>
    </source>
</evidence>
<name>A0A0F7X9H5_CHLPN</name>
<evidence type="ECO:0000313" key="9">
    <source>
        <dbReference type="EMBL" id="CRI50661.1"/>
    </source>
</evidence>
<dbReference type="AlphaFoldDB" id="A0A0F7X9H5"/>
<evidence type="ECO:0000313" key="10">
    <source>
        <dbReference type="EMBL" id="CRI51788.1"/>
    </source>
</evidence>
<gene>
    <name evidence="1" type="ORF">BN1224_CV15_C_00830</name>
    <name evidence="4" type="ORF">BN1224_DC9_BU_00600</name>
    <name evidence="3" type="ORF">BN1224_GiD_A_06420</name>
    <name evidence="5" type="ORF">BN1224_H12_EK_00090</name>
    <name evidence="6" type="ORF">BN1224_MUL2216_F_01640</name>
    <name evidence="7" type="ORF">BN1224_Panola_J_00480</name>
    <name evidence="9" type="ORF">BN1224_PB1_B_06300</name>
    <name evidence="8" type="ORF">BN1224_U1271_C_04720</name>
    <name evidence="10" type="ORF">BN1224_UZG1_A_06430</name>
    <name evidence="11" type="ORF">BN1224_Wien2_G_02680</name>
    <name evidence="12" type="ORF">BN1224_YK41_BR_00590</name>
    <name evidence="2" type="ORF">CWL029c_D_01500</name>
</gene>
<dbReference type="EMBL" id="LN849043">
    <property type="protein sequence ID" value="CRI73282.1"/>
    <property type="molecule type" value="Genomic_DNA"/>
</dbReference>
<dbReference type="EMBL" id="LN847240">
    <property type="protein sequence ID" value="CRI50661.1"/>
    <property type="molecule type" value="Genomic_DNA"/>
</dbReference>
<dbReference type="EMBL" id="LN846999">
    <property type="protein sequence ID" value="CRI38250.1"/>
    <property type="molecule type" value="Genomic_DNA"/>
</dbReference>
<reference evidence="7" key="1">
    <citation type="submission" date="2015-05" db="EMBL/GenBank/DDBJ databases">
        <authorList>
            <person name="Rattei Thomas"/>
        </authorList>
    </citation>
    <scope>NUCLEOTIDE SEQUENCE</scope>
    <source>
        <strain evidence="1">CV15</strain>
        <strain evidence="2">CWL029c</strain>
        <strain evidence="4">DC9</strain>
        <strain evidence="3">GiD</strain>
        <strain evidence="5">H12</strain>
        <strain evidence="6">MUL2216</strain>
        <strain evidence="7">Panola</strain>
        <strain evidence="9">PB1</strain>
        <strain evidence="8">U1271</strain>
        <strain evidence="10">UZG1</strain>
        <strain evidence="11">Wien2</strain>
        <strain evidence="12">YK41</strain>
    </source>
</reference>
<evidence type="ECO:0000313" key="4">
    <source>
        <dbReference type="EMBL" id="CRI42735.1"/>
    </source>
</evidence>
<proteinExistence type="predicted"/>